<protein>
    <submittedName>
        <fullName evidence="1">Uncharacterized protein</fullName>
    </submittedName>
</protein>
<accession>A0A1Y2IJ82</accession>
<keyword evidence="2" id="KW-1185">Reference proteome</keyword>
<evidence type="ECO:0000313" key="1">
    <source>
        <dbReference type="EMBL" id="OSD01188.1"/>
    </source>
</evidence>
<dbReference type="AlphaFoldDB" id="A0A1Y2IJ82"/>
<gene>
    <name evidence="1" type="ORF">PYCCODRAFT_552371</name>
</gene>
<organism evidence="1 2">
    <name type="scientific">Trametes coccinea (strain BRFM310)</name>
    <name type="common">Pycnoporus coccineus</name>
    <dbReference type="NCBI Taxonomy" id="1353009"/>
    <lineage>
        <taxon>Eukaryota</taxon>
        <taxon>Fungi</taxon>
        <taxon>Dikarya</taxon>
        <taxon>Basidiomycota</taxon>
        <taxon>Agaricomycotina</taxon>
        <taxon>Agaricomycetes</taxon>
        <taxon>Polyporales</taxon>
        <taxon>Polyporaceae</taxon>
        <taxon>Trametes</taxon>
    </lineage>
</organism>
<sequence>MIPASRTHLHRFCVCLTAFGEVEAPRQYCTRSPPSLPWTAPPQRLSTRTPQKRGWFARLMCITTEIEKGASPGWYTVSIEM</sequence>
<name>A0A1Y2IJ82_TRAC3</name>
<reference evidence="1 2" key="1">
    <citation type="journal article" date="2015" name="Biotechnol. Biofuels">
        <title>Enhanced degradation of softwood versus hardwood by the white-rot fungus Pycnoporus coccineus.</title>
        <authorList>
            <person name="Couturier M."/>
            <person name="Navarro D."/>
            <person name="Chevret D."/>
            <person name="Henrissat B."/>
            <person name="Piumi F."/>
            <person name="Ruiz-Duenas F.J."/>
            <person name="Martinez A.T."/>
            <person name="Grigoriev I.V."/>
            <person name="Riley R."/>
            <person name="Lipzen A."/>
            <person name="Berrin J.G."/>
            <person name="Master E.R."/>
            <person name="Rosso M.N."/>
        </authorList>
    </citation>
    <scope>NUCLEOTIDE SEQUENCE [LARGE SCALE GENOMIC DNA]</scope>
    <source>
        <strain evidence="1 2">BRFM310</strain>
    </source>
</reference>
<dbReference type="EMBL" id="KZ084113">
    <property type="protein sequence ID" value="OSD01188.1"/>
    <property type="molecule type" value="Genomic_DNA"/>
</dbReference>
<dbReference type="Proteomes" id="UP000193067">
    <property type="component" value="Unassembled WGS sequence"/>
</dbReference>
<evidence type="ECO:0000313" key="2">
    <source>
        <dbReference type="Proteomes" id="UP000193067"/>
    </source>
</evidence>
<proteinExistence type="predicted"/>